<comment type="caution">
    <text evidence="4">The sequence shown here is derived from an EMBL/GenBank/DDBJ whole genome shotgun (WGS) entry which is preliminary data.</text>
</comment>
<name>A0ABW7VHZ9_STROI</name>
<feature type="repeat" description="WD" evidence="3">
    <location>
        <begin position="54"/>
        <end position="97"/>
    </location>
</feature>
<dbReference type="SMART" id="SM00320">
    <property type="entry name" value="WD40"/>
    <property type="match status" value="2"/>
</dbReference>
<dbReference type="PROSITE" id="PS00678">
    <property type="entry name" value="WD_REPEATS_1"/>
    <property type="match status" value="2"/>
</dbReference>
<dbReference type="Proteomes" id="UP001611397">
    <property type="component" value="Unassembled WGS sequence"/>
</dbReference>
<evidence type="ECO:0000256" key="3">
    <source>
        <dbReference type="PROSITE-ProRule" id="PRU00221"/>
    </source>
</evidence>
<sequence>TGTQNGQPLTGHEEPVNAVASTMIDGIPVAVTGGDDGTVRVWDLTTGTQNGQPLTGHEEPVNAVASTMIDGIPVAVTSSGDNTVRLWNLTTGQSCVVAMLSQPRVAVFGSDSSILLATGSDLVVFGREMWSRRRRS</sequence>
<accession>A0ABW7VHZ9</accession>
<dbReference type="InterPro" id="IPR019775">
    <property type="entry name" value="WD40_repeat_CS"/>
</dbReference>
<dbReference type="PROSITE" id="PS50294">
    <property type="entry name" value="WD_REPEATS_REGION"/>
    <property type="match status" value="2"/>
</dbReference>
<dbReference type="InterPro" id="IPR001680">
    <property type="entry name" value="WD40_rpt"/>
</dbReference>
<dbReference type="Gene3D" id="2.130.10.10">
    <property type="entry name" value="YVTN repeat-like/Quinoprotein amine dehydrogenase"/>
    <property type="match status" value="1"/>
</dbReference>
<gene>
    <name evidence="4" type="ORF">ACH49L_35950</name>
</gene>
<evidence type="ECO:0000256" key="2">
    <source>
        <dbReference type="ARBA" id="ARBA00022737"/>
    </source>
</evidence>
<dbReference type="InterPro" id="IPR015943">
    <property type="entry name" value="WD40/YVTN_repeat-like_dom_sf"/>
</dbReference>
<dbReference type="SUPFAM" id="SSF50978">
    <property type="entry name" value="WD40 repeat-like"/>
    <property type="match status" value="1"/>
</dbReference>
<proteinExistence type="predicted"/>
<reference evidence="4 5" key="1">
    <citation type="submission" date="2024-10" db="EMBL/GenBank/DDBJ databases">
        <title>The Natural Products Discovery Center: Release of the First 8490 Sequenced Strains for Exploring Actinobacteria Biosynthetic Diversity.</title>
        <authorList>
            <person name="Kalkreuter E."/>
            <person name="Kautsar S.A."/>
            <person name="Yang D."/>
            <person name="Bader C.D."/>
            <person name="Teijaro C.N."/>
            <person name="Fluegel L."/>
            <person name="Davis C.M."/>
            <person name="Simpson J.R."/>
            <person name="Lauterbach L."/>
            <person name="Steele A.D."/>
            <person name="Gui C."/>
            <person name="Meng S."/>
            <person name="Li G."/>
            <person name="Viehrig K."/>
            <person name="Ye F."/>
            <person name="Su P."/>
            <person name="Kiefer A.F."/>
            <person name="Nichols A."/>
            <person name="Cepeda A.J."/>
            <person name="Yan W."/>
            <person name="Fan B."/>
            <person name="Jiang Y."/>
            <person name="Adhikari A."/>
            <person name="Zheng C.-J."/>
            <person name="Schuster L."/>
            <person name="Cowan T.M."/>
            <person name="Smanski M.J."/>
            <person name="Chevrette M.G."/>
            <person name="De Carvalho L.P.S."/>
            <person name="Shen B."/>
        </authorList>
    </citation>
    <scope>NUCLEOTIDE SEQUENCE [LARGE SCALE GENOMIC DNA]</scope>
    <source>
        <strain evidence="4 5">NPDC020295</strain>
    </source>
</reference>
<dbReference type="PANTHER" id="PTHR22847:SF637">
    <property type="entry name" value="WD REPEAT DOMAIN 5B"/>
    <property type="match status" value="1"/>
</dbReference>
<protein>
    <recommendedName>
        <fullName evidence="6">WD40 repeat domain-containing protein</fullName>
    </recommendedName>
</protein>
<keyword evidence="2" id="KW-0677">Repeat</keyword>
<dbReference type="Pfam" id="PF00400">
    <property type="entry name" value="WD40"/>
    <property type="match status" value="2"/>
</dbReference>
<keyword evidence="1 3" id="KW-0853">WD repeat</keyword>
<feature type="repeat" description="WD" evidence="3">
    <location>
        <begin position="9"/>
        <end position="52"/>
    </location>
</feature>
<dbReference type="InterPro" id="IPR036322">
    <property type="entry name" value="WD40_repeat_dom_sf"/>
</dbReference>
<keyword evidence="5" id="KW-1185">Reference proteome</keyword>
<evidence type="ECO:0000313" key="5">
    <source>
        <dbReference type="Proteomes" id="UP001611397"/>
    </source>
</evidence>
<evidence type="ECO:0008006" key="6">
    <source>
        <dbReference type="Google" id="ProtNLM"/>
    </source>
</evidence>
<evidence type="ECO:0000256" key="1">
    <source>
        <dbReference type="ARBA" id="ARBA00022574"/>
    </source>
</evidence>
<dbReference type="PANTHER" id="PTHR22847">
    <property type="entry name" value="WD40 REPEAT PROTEIN"/>
    <property type="match status" value="1"/>
</dbReference>
<evidence type="ECO:0000313" key="4">
    <source>
        <dbReference type="EMBL" id="MFI2161007.1"/>
    </source>
</evidence>
<feature type="non-terminal residue" evidence="4">
    <location>
        <position position="1"/>
    </location>
</feature>
<organism evidence="4 5">
    <name type="scientific">Streptomyces olivaceoviridis</name>
    <name type="common">Streptomyces corchorusii</name>
    <dbReference type="NCBI Taxonomy" id="1921"/>
    <lineage>
        <taxon>Bacteria</taxon>
        <taxon>Bacillati</taxon>
        <taxon>Actinomycetota</taxon>
        <taxon>Actinomycetes</taxon>
        <taxon>Kitasatosporales</taxon>
        <taxon>Streptomycetaceae</taxon>
        <taxon>Streptomyces</taxon>
    </lineage>
</organism>
<dbReference type="EMBL" id="JBIRWM010000023">
    <property type="protein sequence ID" value="MFI2161007.1"/>
    <property type="molecule type" value="Genomic_DNA"/>
</dbReference>
<dbReference type="PROSITE" id="PS50082">
    <property type="entry name" value="WD_REPEATS_2"/>
    <property type="match status" value="2"/>
</dbReference>